<dbReference type="GO" id="GO:0006310">
    <property type="term" value="P:DNA recombination"/>
    <property type="evidence" value="ECO:0007669"/>
    <property type="project" value="UniProtKB-KW"/>
</dbReference>
<keyword evidence="3" id="KW-0233">DNA recombination</keyword>
<dbReference type="GO" id="GO:0003677">
    <property type="term" value="F:DNA binding"/>
    <property type="evidence" value="ECO:0007669"/>
    <property type="project" value="UniProtKB-KW"/>
</dbReference>
<dbReference type="PANTHER" id="PTHR30349:SF41">
    <property type="entry name" value="INTEGRASE_RECOMBINASE PROTEIN MJ0367-RELATED"/>
    <property type="match status" value="1"/>
</dbReference>
<dbReference type="SUPFAM" id="SSF56349">
    <property type="entry name" value="DNA breaking-rejoining enzymes"/>
    <property type="match status" value="1"/>
</dbReference>
<dbReference type="InterPro" id="IPR050090">
    <property type="entry name" value="Tyrosine_recombinase_XerCD"/>
</dbReference>
<dbReference type="Gene3D" id="1.10.443.10">
    <property type="entry name" value="Intergrase catalytic core"/>
    <property type="match status" value="1"/>
</dbReference>
<evidence type="ECO:0000256" key="2">
    <source>
        <dbReference type="ARBA" id="ARBA00023125"/>
    </source>
</evidence>
<accession>U5CSL8</accession>
<gene>
    <name evidence="5" type="ORF">O163_08260</name>
</gene>
<dbReference type="PROSITE" id="PS51898">
    <property type="entry name" value="TYR_RECOMBINASE"/>
    <property type="match status" value="1"/>
</dbReference>
<dbReference type="InterPro" id="IPR002104">
    <property type="entry name" value="Integrase_catalytic"/>
</dbReference>
<evidence type="ECO:0000256" key="3">
    <source>
        <dbReference type="ARBA" id="ARBA00023172"/>
    </source>
</evidence>
<dbReference type="RefSeq" id="WP_022588076.1">
    <property type="nucleotide sequence ID" value="NZ_AXDC01000020.1"/>
</dbReference>
<dbReference type="Pfam" id="PF00589">
    <property type="entry name" value="Phage_integrase"/>
    <property type="match status" value="1"/>
</dbReference>
<proteinExistence type="inferred from homology"/>
<dbReference type="InterPro" id="IPR013762">
    <property type="entry name" value="Integrase-like_cat_sf"/>
</dbReference>
<evidence type="ECO:0000313" key="5">
    <source>
        <dbReference type="EMBL" id="ERM91931.1"/>
    </source>
</evidence>
<evidence type="ECO:0000256" key="1">
    <source>
        <dbReference type="ARBA" id="ARBA00008857"/>
    </source>
</evidence>
<dbReference type="Proteomes" id="UP000016856">
    <property type="component" value="Unassembled WGS sequence"/>
</dbReference>
<evidence type="ECO:0000259" key="4">
    <source>
        <dbReference type="PROSITE" id="PS51898"/>
    </source>
</evidence>
<feature type="domain" description="Tyr recombinase" evidence="4">
    <location>
        <begin position="1"/>
        <end position="165"/>
    </location>
</feature>
<reference evidence="5 6" key="1">
    <citation type="journal article" date="2013" name="Genome Announc.">
        <title>Draft Genome Sequence of an Anaerobic and Extremophilic Bacterium, Caldanaerobacter yonseiensis, Isolated from a Geothermal Hot Stream.</title>
        <authorList>
            <person name="Lee S.J."/>
            <person name="Lee Y.J."/>
            <person name="Park G.S."/>
            <person name="Kim B.C."/>
            <person name="Lee S.J."/>
            <person name="Shin J.H."/>
            <person name="Lee D.W."/>
        </authorList>
    </citation>
    <scope>NUCLEOTIDE SEQUENCE [LARGE SCALE GENOMIC DNA]</scope>
    <source>
        <strain evidence="5 6">KB-1</strain>
    </source>
</reference>
<dbReference type="GO" id="GO:0015074">
    <property type="term" value="P:DNA integration"/>
    <property type="evidence" value="ECO:0007669"/>
    <property type="project" value="InterPro"/>
</dbReference>
<comment type="similarity">
    <text evidence="1">Belongs to the 'phage' integrase family.</text>
</comment>
<dbReference type="PANTHER" id="PTHR30349">
    <property type="entry name" value="PHAGE INTEGRASE-RELATED"/>
    <property type="match status" value="1"/>
</dbReference>
<evidence type="ECO:0000313" key="6">
    <source>
        <dbReference type="Proteomes" id="UP000016856"/>
    </source>
</evidence>
<dbReference type="EMBL" id="AXDC01000020">
    <property type="protein sequence ID" value="ERM91931.1"/>
    <property type="molecule type" value="Genomic_DNA"/>
</dbReference>
<protein>
    <recommendedName>
        <fullName evidence="4">Tyr recombinase domain-containing protein</fullName>
    </recommendedName>
</protein>
<comment type="caution">
    <text evidence="5">The sequence shown here is derived from an EMBL/GenBank/DDBJ whole genome shotgun (WGS) entry which is preliminary data.</text>
</comment>
<dbReference type="CDD" id="cd00397">
    <property type="entry name" value="DNA_BRE_C"/>
    <property type="match status" value="1"/>
</dbReference>
<dbReference type="AlphaFoldDB" id="U5CSL8"/>
<organism evidence="5 6">
    <name type="scientific">Caldanaerobacter subterraneus subsp. yonseiensis KB-1</name>
    <dbReference type="NCBI Taxonomy" id="1388761"/>
    <lineage>
        <taxon>Bacteria</taxon>
        <taxon>Bacillati</taxon>
        <taxon>Bacillota</taxon>
        <taxon>Clostridia</taxon>
        <taxon>Thermoanaerobacterales</taxon>
        <taxon>Thermoanaerobacteraceae</taxon>
        <taxon>Caldanaerobacter</taxon>
    </lineage>
</organism>
<name>U5CSL8_CALSX</name>
<dbReference type="PATRIC" id="fig|1388761.3.peg.1665"/>
<sequence length="177" mass="21362">MDTTKFHEYRDYVIIQLLYDTGMRVGECLNIQMDDIDLTNRAIRLKAENVKNKKERYVFYSQHMSQELKRWIDYKDRYVESDFLFCTKRGNPLRVQYFEKNFRQYGERVGLDVHPHILRHTFAKKCLLAGMDIYTLSKILGHASVTTTEKAYLELTKDDIRKNYLKYSPLTRLKKRW</sequence>
<dbReference type="InterPro" id="IPR011010">
    <property type="entry name" value="DNA_brk_join_enz"/>
</dbReference>
<keyword evidence="2" id="KW-0238">DNA-binding</keyword>